<evidence type="ECO:0000313" key="1">
    <source>
        <dbReference type="EMBL" id="OWK01808.1"/>
    </source>
</evidence>
<organism evidence="1 2">
    <name type="scientific">Cervus elaphus hippelaphus</name>
    <name type="common">European red deer</name>
    <dbReference type="NCBI Taxonomy" id="46360"/>
    <lineage>
        <taxon>Eukaryota</taxon>
        <taxon>Metazoa</taxon>
        <taxon>Chordata</taxon>
        <taxon>Craniata</taxon>
        <taxon>Vertebrata</taxon>
        <taxon>Euteleostomi</taxon>
        <taxon>Mammalia</taxon>
        <taxon>Eutheria</taxon>
        <taxon>Laurasiatheria</taxon>
        <taxon>Artiodactyla</taxon>
        <taxon>Ruminantia</taxon>
        <taxon>Pecora</taxon>
        <taxon>Cervidae</taxon>
        <taxon>Cervinae</taxon>
        <taxon>Cervus</taxon>
    </lineage>
</organism>
<keyword evidence="2" id="KW-1185">Reference proteome</keyword>
<dbReference type="PRINTS" id="PR01407">
    <property type="entry name" value="BUTYPHLNCDUF"/>
</dbReference>
<reference evidence="1 2" key="1">
    <citation type="journal article" date="2018" name="Mol. Genet. Genomics">
        <title>The red deer Cervus elaphus genome CerEla1.0: sequencing, annotating, genes, and chromosomes.</title>
        <authorList>
            <person name="Bana N.A."/>
            <person name="Nyiri A."/>
            <person name="Nagy J."/>
            <person name="Frank K."/>
            <person name="Nagy T."/>
            <person name="Steger V."/>
            <person name="Schiller M."/>
            <person name="Lakatos P."/>
            <person name="Sugar L."/>
            <person name="Horn P."/>
            <person name="Barta E."/>
            <person name="Orosz L."/>
        </authorList>
    </citation>
    <scope>NUCLEOTIDE SEQUENCE [LARGE SCALE GENOMIC DNA]</scope>
    <source>
        <strain evidence="1">Hungarian</strain>
    </source>
</reference>
<comment type="caution">
    <text evidence="1">The sequence shown here is derived from an EMBL/GenBank/DDBJ whole genome shotgun (WGS) entry which is preliminary data.</text>
</comment>
<protein>
    <submittedName>
        <fullName evidence="1">Uncharacterized protein</fullName>
    </submittedName>
</protein>
<dbReference type="SUPFAM" id="SSF49899">
    <property type="entry name" value="Concanavalin A-like lectins/glucanases"/>
    <property type="match status" value="1"/>
</dbReference>
<dbReference type="AlphaFoldDB" id="A0A212C760"/>
<dbReference type="EMBL" id="MKHE01000027">
    <property type="protein sequence ID" value="OWK01808.1"/>
    <property type="molecule type" value="Genomic_DNA"/>
</dbReference>
<gene>
    <name evidence="1" type="ORF">Celaphus_00017820</name>
</gene>
<name>A0A212C760_CEREH</name>
<dbReference type="Proteomes" id="UP000242450">
    <property type="component" value="Chromosome 27"/>
</dbReference>
<evidence type="ECO:0000313" key="2">
    <source>
        <dbReference type="Proteomes" id="UP000242450"/>
    </source>
</evidence>
<dbReference type="Gene3D" id="2.60.120.920">
    <property type="match status" value="1"/>
</dbReference>
<dbReference type="InterPro" id="IPR013320">
    <property type="entry name" value="ConA-like_dom_sf"/>
</dbReference>
<dbReference type="InterPro" id="IPR003879">
    <property type="entry name" value="Butyrophylin_SPRY"/>
</dbReference>
<accession>A0A212C760</accession>
<sequence>MITAEYQRIHILLQEEEQPHLEALKKEAKGICLTTQQRERLKAMYRELTGMCHKLDTELLQGLENVLETTDLTEMQKPQPMNPELPSWPVSGFLHMLNNFSMNNLLSQTTTARHAILDDASVMSEDDHPGVSRQPRGGGLQFVKRPLGKIGAFLDDDNGTVSFCEVFRSSLIYSFLPLLFSSPVIPFLCLKSP</sequence>
<proteinExistence type="predicted"/>
<dbReference type="InterPro" id="IPR043136">
    <property type="entry name" value="B30.2/SPRY_sf"/>
</dbReference>